<dbReference type="Proteomes" id="UP001218071">
    <property type="component" value="Chromosome"/>
</dbReference>
<protein>
    <submittedName>
        <fullName evidence="1">Uncharacterized protein</fullName>
    </submittedName>
</protein>
<reference evidence="1 2" key="1">
    <citation type="submission" date="2020-10" db="EMBL/GenBank/DDBJ databases">
        <title>Complete genome sequence of Corynebacterium jeddahense DSM 45997, type strain of Corynebacterium jeddahense.</title>
        <authorList>
            <person name="Busche T."/>
            <person name="Kalinowski J."/>
            <person name="Ruckert C."/>
        </authorList>
    </citation>
    <scope>NUCLEOTIDE SEQUENCE [LARGE SCALE GENOMIC DNA]</scope>
    <source>
        <strain evidence="1 2">DSM 45997</strain>
    </source>
</reference>
<dbReference type="EMBL" id="CP063194">
    <property type="protein sequence ID" value="WCZ39212.1"/>
    <property type="molecule type" value="Genomic_DNA"/>
</dbReference>
<sequence length="201" mass="20959">MHLLDTIPSPSPALPLPATQRLARLDTIGAPGRLARGFGASTAFLSLSPGLACVFADPDGAALTHQALGAAGMSAHQLWNAAAAELAARAHTERGVEFLVRSPAVTCAAAWGGAELPRGFEVAGHGVAAAHWLAHPQTFTLLHRHFEAVLHPEAMLAYATDDGERLFVFDAAPHAVAAALPRADVVTYSVGFPLLYHPGRS</sequence>
<evidence type="ECO:0000313" key="1">
    <source>
        <dbReference type="EMBL" id="WCZ39212.1"/>
    </source>
</evidence>
<organism evidence="1 2">
    <name type="scientific">Corynebacterium jeddahense</name>
    <dbReference type="NCBI Taxonomy" id="1414719"/>
    <lineage>
        <taxon>Bacteria</taxon>
        <taxon>Bacillati</taxon>
        <taxon>Actinomycetota</taxon>
        <taxon>Actinomycetes</taxon>
        <taxon>Mycobacteriales</taxon>
        <taxon>Corynebacteriaceae</taxon>
        <taxon>Corynebacterium</taxon>
    </lineage>
</organism>
<accession>A0ABY7UKS2</accession>
<evidence type="ECO:0000313" key="2">
    <source>
        <dbReference type="Proteomes" id="UP001218071"/>
    </source>
</evidence>
<name>A0ABY7UKS2_9CORY</name>
<gene>
    <name evidence="1" type="ORF">CJEDD_08095</name>
</gene>
<proteinExistence type="predicted"/>
<keyword evidence="2" id="KW-1185">Reference proteome</keyword>
<dbReference type="RefSeq" id="WP_052333695.1">
    <property type="nucleotide sequence ID" value="NZ_CBYN010000006.1"/>
</dbReference>